<dbReference type="EMBL" id="JSFK01000003">
    <property type="protein sequence ID" value="KHA74126.1"/>
    <property type="molecule type" value="Genomic_DNA"/>
</dbReference>
<organism evidence="1 2">
    <name type="scientific">Pseudomonas chlororaphis</name>
    <dbReference type="NCBI Taxonomy" id="587753"/>
    <lineage>
        <taxon>Bacteria</taxon>
        <taxon>Pseudomonadati</taxon>
        <taxon>Pseudomonadota</taxon>
        <taxon>Gammaproteobacteria</taxon>
        <taxon>Pseudomonadales</taxon>
        <taxon>Pseudomonadaceae</taxon>
        <taxon>Pseudomonas</taxon>
    </lineage>
</organism>
<name>A0A0A6FN54_9PSED</name>
<evidence type="ECO:0000313" key="1">
    <source>
        <dbReference type="EMBL" id="KHA74126.1"/>
    </source>
</evidence>
<dbReference type="OrthoDB" id="6888481at2"/>
<reference evidence="1 2" key="1">
    <citation type="submission" date="2014-10" db="EMBL/GenBank/DDBJ databases">
        <title>Draft genome sequence of Pseudomonas chlororaphis EA105.</title>
        <authorList>
            <person name="McCully L.M."/>
            <person name="Bitzer A.S."/>
            <person name="Spence C."/>
            <person name="Bais H."/>
            <person name="Silby M.W."/>
        </authorList>
    </citation>
    <scope>NUCLEOTIDE SEQUENCE [LARGE SCALE GENOMIC DNA]</scope>
    <source>
        <strain evidence="1 2">EA105</strain>
    </source>
</reference>
<dbReference type="Proteomes" id="UP000030564">
    <property type="component" value="Unassembled WGS sequence"/>
</dbReference>
<protein>
    <submittedName>
        <fullName evidence="1">Uncharacterized protein</fullName>
    </submittedName>
</protein>
<evidence type="ECO:0000313" key="2">
    <source>
        <dbReference type="Proteomes" id="UP000030564"/>
    </source>
</evidence>
<sequence>MTDLYAPPAAVVGGSVVTFASGLPASHREDVYMSTAFAQRGTRLALADGLSGDWFEYYCNQLKFLGWDVPKPQTFSPIPGESMSKEAITRISANLGERFSTPLSRAMVELERNLLALDLFESTSLSAKIGLFQLIPCVMNGAHKVDMGIYHRSFEIQRSASRFLFIKNETLAHEGIEQMTSLTFNTLHYADFREKVKHSVLSQSLKYLEDLDI</sequence>
<comment type="caution">
    <text evidence="1">The sequence shown here is derived from an EMBL/GenBank/DDBJ whole genome shotgun (WGS) entry which is preliminary data.</text>
</comment>
<dbReference type="AlphaFoldDB" id="A0A0A6FN54"/>
<proteinExistence type="predicted"/>
<dbReference type="PATRIC" id="fig|587753.9.peg.3831"/>
<accession>A0A0A6FN54</accession>
<gene>
    <name evidence="1" type="ORF">NZ35_08485</name>
</gene>